<dbReference type="AlphaFoldDB" id="A0A4V1G0E5"/>
<dbReference type="OrthoDB" id="43639at2157"/>
<dbReference type="Gene3D" id="3.30.1330.120">
    <property type="entry name" value="2-methylcitrate dehydratase PrpD"/>
    <property type="match status" value="1"/>
</dbReference>
<proteinExistence type="inferred from homology"/>
<dbReference type="InterPro" id="IPR042188">
    <property type="entry name" value="MmgE/PrpD_sf_2"/>
</dbReference>
<dbReference type="PANTHER" id="PTHR16943:SF8">
    <property type="entry name" value="2-METHYLCITRATE DEHYDRATASE"/>
    <property type="match status" value="1"/>
</dbReference>
<geneLocation type="plasmid" evidence="5">
    <name>pnve414</name>
</geneLocation>
<dbReference type="InterPro" id="IPR005656">
    <property type="entry name" value="MmgE_PrpD"/>
</dbReference>
<dbReference type="Pfam" id="PF19305">
    <property type="entry name" value="MmgE_PrpD_C"/>
    <property type="match status" value="1"/>
</dbReference>
<dbReference type="GeneID" id="40268142"/>
<dbReference type="RefSeq" id="WP_138247453.1">
    <property type="nucleotide sequence ID" value="NZ_CP040332.1"/>
</dbReference>
<dbReference type="Proteomes" id="UP000302218">
    <property type="component" value="Plasmid pNVE414"/>
</dbReference>
<dbReference type="Pfam" id="PF03972">
    <property type="entry name" value="MmgE_PrpD_N"/>
    <property type="match status" value="1"/>
</dbReference>
<evidence type="ECO:0000256" key="1">
    <source>
        <dbReference type="ARBA" id="ARBA00006174"/>
    </source>
</evidence>
<gene>
    <name evidence="4" type="ORF">FEJ81_22680</name>
</gene>
<dbReference type="Gene3D" id="1.10.4100.10">
    <property type="entry name" value="2-methylcitrate dehydratase PrpD"/>
    <property type="match status" value="1"/>
</dbReference>
<dbReference type="InterPro" id="IPR045336">
    <property type="entry name" value="MmgE_PrpD_N"/>
</dbReference>
<name>A0A4V1G0E5_9EURY</name>
<dbReference type="EMBL" id="CP040332">
    <property type="protein sequence ID" value="QCS45066.1"/>
    <property type="molecule type" value="Genomic_DNA"/>
</dbReference>
<organism evidence="4 5">
    <name type="scientific">Natrinema versiforme</name>
    <dbReference type="NCBI Taxonomy" id="88724"/>
    <lineage>
        <taxon>Archaea</taxon>
        <taxon>Methanobacteriati</taxon>
        <taxon>Methanobacteriota</taxon>
        <taxon>Stenosarchaea group</taxon>
        <taxon>Halobacteria</taxon>
        <taxon>Halobacteriales</taxon>
        <taxon>Natrialbaceae</taxon>
        <taxon>Natrinema</taxon>
    </lineage>
</organism>
<evidence type="ECO:0000313" key="5">
    <source>
        <dbReference type="Proteomes" id="UP000302218"/>
    </source>
</evidence>
<protein>
    <submittedName>
        <fullName evidence="4">MmgE/PrpD family protein</fullName>
    </submittedName>
</protein>
<evidence type="ECO:0000313" key="4">
    <source>
        <dbReference type="EMBL" id="QCS45066.1"/>
    </source>
</evidence>
<dbReference type="GO" id="GO:0016829">
    <property type="term" value="F:lyase activity"/>
    <property type="evidence" value="ECO:0007669"/>
    <property type="project" value="InterPro"/>
</dbReference>
<dbReference type="InterPro" id="IPR036148">
    <property type="entry name" value="MmgE/PrpD_sf"/>
</dbReference>
<feature type="domain" description="MmgE/PrpD C-terminal" evidence="3">
    <location>
        <begin position="262"/>
        <end position="419"/>
    </location>
</feature>
<feature type="domain" description="MmgE/PrpD N-terminal" evidence="2">
    <location>
        <begin position="5"/>
        <end position="227"/>
    </location>
</feature>
<comment type="similarity">
    <text evidence="1">Belongs to the PrpD family.</text>
</comment>
<accession>A0A4V1G0E5</accession>
<reference evidence="5" key="1">
    <citation type="submission" date="2019-05" db="EMBL/GenBank/DDBJ databases">
        <title>Genome sequence and methylation pattern of the halophilic Archaeon Natrinema versiforme BOL5-4.</title>
        <authorList>
            <person name="DasSarma P."/>
            <person name="Anton B.P."/>
            <person name="DasSarma S.L."/>
            <person name="Martinez F.L."/>
            <person name="Guzman D."/>
            <person name="Roberts R.J."/>
            <person name="DasSarma S."/>
        </authorList>
    </citation>
    <scope>NUCLEOTIDE SEQUENCE [LARGE SCALE GENOMIC DNA]</scope>
    <source>
        <strain evidence="5">BOL5-4</strain>
        <plasmid evidence="5">pnve414</plasmid>
    </source>
</reference>
<sequence length="447" mass="46934">MTADESLASFVATLSPDDVPPPVRDHVGLVVADTVGTIVGGSTTDPVASLRRRYADRSDGPATVLGTTATLPGHQTATLNGIAGTVLELDEGHKLAAGHPAIHVLPAVLAVAEADGGTAEAASTAFVAGYETAVRVAQACRPLAEGYHPHGVWGVVGAAAAVANYEGLDADETANALRIAANHAQHTRFEAAIEGATVRDTYAGMNAPDAIAVVGHARSGFSGLEDGLARHLERASDGPIEFPADLSLGERWTVTEGYFKIHAACRYTHPTLDAIDALESTEPIDPEALERITVETYPAAATLTDPSPENRLAAKFSIPFAVATRLRRGHAGKSAFEPAALDAATERLARLVEVDSTPKFTSALPDSRGARVTVVLADGSERTATIDHARGGVERRFSEDRLREKFHSLVDPTLGREAATDAWVTLRDCWSGDVDRLCRTVVPASDA</sequence>
<dbReference type="InterPro" id="IPR045337">
    <property type="entry name" value="MmgE_PrpD_C"/>
</dbReference>
<evidence type="ECO:0000259" key="2">
    <source>
        <dbReference type="Pfam" id="PF03972"/>
    </source>
</evidence>
<dbReference type="KEGG" id="nvr:FEJ81_22680"/>
<dbReference type="InterPro" id="IPR042183">
    <property type="entry name" value="MmgE/PrpD_sf_1"/>
</dbReference>
<evidence type="ECO:0000259" key="3">
    <source>
        <dbReference type="Pfam" id="PF19305"/>
    </source>
</evidence>
<dbReference type="SUPFAM" id="SSF103378">
    <property type="entry name" value="2-methylcitrate dehydratase PrpD"/>
    <property type="match status" value="1"/>
</dbReference>
<dbReference type="PANTHER" id="PTHR16943">
    <property type="entry name" value="2-METHYLCITRATE DEHYDRATASE-RELATED"/>
    <property type="match status" value="1"/>
</dbReference>
<keyword evidence="4" id="KW-0614">Plasmid</keyword>